<comment type="subcellular location">
    <subcellularLocation>
        <location evidence="1">Membrane</location>
        <topology evidence="1">Multi-pass membrane protein</topology>
    </subcellularLocation>
</comment>
<accession>A0A976RT35</accession>
<evidence type="ECO:0000256" key="2">
    <source>
        <dbReference type="ARBA" id="ARBA00022448"/>
    </source>
</evidence>
<feature type="transmembrane region" description="Helical" evidence="6">
    <location>
        <begin position="32"/>
        <end position="54"/>
    </location>
</feature>
<dbReference type="EMBL" id="CP093361">
    <property type="protein sequence ID" value="UQS87327.1"/>
    <property type="molecule type" value="Genomic_DNA"/>
</dbReference>
<feature type="transmembrane region" description="Helical" evidence="6">
    <location>
        <begin position="264"/>
        <end position="288"/>
    </location>
</feature>
<gene>
    <name evidence="7" type="ORF">MOO44_03995</name>
</gene>
<keyword evidence="5 6" id="KW-0472">Membrane</keyword>
<keyword evidence="4 6" id="KW-1133">Transmembrane helix</keyword>
<organism evidence="7 8">
    <name type="scientific">Nicoliella spurrieriana</name>
    <dbReference type="NCBI Taxonomy" id="2925830"/>
    <lineage>
        <taxon>Bacteria</taxon>
        <taxon>Bacillati</taxon>
        <taxon>Bacillota</taxon>
        <taxon>Bacilli</taxon>
        <taxon>Lactobacillales</taxon>
        <taxon>Lactobacillaceae</taxon>
        <taxon>Nicoliella</taxon>
    </lineage>
</organism>
<name>A0A976RT35_9LACO</name>
<dbReference type="GO" id="GO:0015171">
    <property type="term" value="F:amino acid transmembrane transporter activity"/>
    <property type="evidence" value="ECO:0007669"/>
    <property type="project" value="TreeGrafter"/>
</dbReference>
<protein>
    <submittedName>
        <fullName evidence="7">APC family permease</fullName>
    </submittedName>
</protein>
<keyword evidence="8" id="KW-1185">Reference proteome</keyword>
<feature type="transmembrane region" description="Helical" evidence="6">
    <location>
        <begin position="446"/>
        <end position="465"/>
    </location>
</feature>
<evidence type="ECO:0000256" key="1">
    <source>
        <dbReference type="ARBA" id="ARBA00004141"/>
    </source>
</evidence>
<feature type="transmembrane region" description="Helical" evidence="6">
    <location>
        <begin position="225"/>
        <end position="243"/>
    </location>
</feature>
<dbReference type="PIRSF" id="PIRSF006060">
    <property type="entry name" value="AA_transporter"/>
    <property type="match status" value="1"/>
</dbReference>
<evidence type="ECO:0000256" key="4">
    <source>
        <dbReference type="ARBA" id="ARBA00022989"/>
    </source>
</evidence>
<feature type="transmembrane region" description="Helical" evidence="6">
    <location>
        <begin position="185"/>
        <end position="205"/>
    </location>
</feature>
<evidence type="ECO:0000313" key="7">
    <source>
        <dbReference type="EMBL" id="UQS87327.1"/>
    </source>
</evidence>
<feature type="transmembrane region" description="Helical" evidence="6">
    <location>
        <begin position="92"/>
        <end position="125"/>
    </location>
</feature>
<dbReference type="GO" id="GO:0016020">
    <property type="term" value="C:membrane"/>
    <property type="evidence" value="ECO:0007669"/>
    <property type="project" value="UniProtKB-SubCell"/>
</dbReference>
<feature type="transmembrane region" description="Helical" evidence="6">
    <location>
        <begin position="60"/>
        <end position="80"/>
    </location>
</feature>
<feature type="transmembrane region" description="Helical" evidence="6">
    <location>
        <begin position="385"/>
        <end position="402"/>
    </location>
</feature>
<sequence>MSVWKKMNEKVDFHFYQQKDQALEKKLTVKDFLALGLGTILSTSIFTLPGIVAAQHTGPAVVFSYLVAAIVAGLVALNYAEMASSLPFAGSAYSWVSVVFGKFWGWIVGWALLAEYLIAVAFVASGLSANVQGLISPLGWKLPNALAFGLGTNGGVVDIIAVLTVAIVSFILFLGDDKSSKVANLLVVLKLLAIVTFIVVGATAIKAQNYVPFVPAHKPGTDFGGWQGIYAGASTIFLSYIGFDSIASNSAEAKNPKKTMPRGIIGSLIIGTIFFVCVSLVLVGMFKYTNYANNAEPVGWALRQQGHVIIASVVTAVAVLGMFTALIAMMMAGSRLIYSFGRDKMLPKGVGKLNKNHLPSTALWIITIVGIVMGGVFPFTFLAELISTGTLIAFMFVSLAMYPLRKREGKDLPVAPFRAPFYPIFPALGFLGSLVIFWGLDVEAKIYSLVWFVIGVIIYFTYSITHANSTIADQRDTEENQDLNQEMRNK</sequence>
<dbReference type="PANTHER" id="PTHR43243">
    <property type="entry name" value="INNER MEMBRANE TRANSPORTER YGJI-RELATED"/>
    <property type="match status" value="1"/>
</dbReference>
<evidence type="ECO:0000256" key="5">
    <source>
        <dbReference type="ARBA" id="ARBA00023136"/>
    </source>
</evidence>
<dbReference type="KEGG" id="lbe:MOO44_03995"/>
<dbReference type="Gene3D" id="1.20.1740.10">
    <property type="entry name" value="Amino acid/polyamine transporter I"/>
    <property type="match status" value="1"/>
</dbReference>
<proteinExistence type="predicted"/>
<feature type="transmembrane region" description="Helical" evidence="6">
    <location>
        <begin position="358"/>
        <end position="379"/>
    </location>
</feature>
<feature type="transmembrane region" description="Helical" evidence="6">
    <location>
        <begin position="145"/>
        <end position="173"/>
    </location>
</feature>
<dbReference type="Pfam" id="PF13520">
    <property type="entry name" value="AA_permease_2"/>
    <property type="match status" value="1"/>
</dbReference>
<reference evidence="7" key="1">
    <citation type="journal article" date="2022" name="Int. J. Syst. Evol. Microbiol.">
        <title>Apilactobacillus apisilvae sp. nov., Nicolia spurrieriana gen. nov. sp. nov., Bombilactobacillus folatiphilus sp. nov. and Bombilactobacillus thymidiniphilus sp. nov., four new lactic acid bacterial isolates from stingless bees Tetragonula carbonaria and Austroplebeia australis.</title>
        <authorList>
            <person name="Oliphant S.A."/>
            <person name="Watson-Haigh N.S."/>
            <person name="Sumby K.M."/>
            <person name="Gardner J."/>
            <person name="Groom S."/>
            <person name="Jiranek V."/>
        </authorList>
    </citation>
    <scope>NUCLEOTIDE SEQUENCE</scope>
    <source>
        <strain evidence="7">SGEP1_A5</strain>
    </source>
</reference>
<keyword evidence="3 6" id="KW-0812">Transmembrane</keyword>
<keyword evidence="2" id="KW-0813">Transport</keyword>
<feature type="transmembrane region" description="Helical" evidence="6">
    <location>
        <begin position="422"/>
        <end position="440"/>
    </location>
</feature>
<feature type="transmembrane region" description="Helical" evidence="6">
    <location>
        <begin position="308"/>
        <end position="338"/>
    </location>
</feature>
<dbReference type="RefSeq" id="WP_260117133.1">
    <property type="nucleotide sequence ID" value="NZ_CP093361.1"/>
</dbReference>
<dbReference type="InterPro" id="IPR002293">
    <property type="entry name" value="AA/rel_permease1"/>
</dbReference>
<dbReference type="PANTHER" id="PTHR43243:SF4">
    <property type="entry name" value="CATIONIC AMINO ACID TRANSPORTER 4"/>
    <property type="match status" value="1"/>
</dbReference>
<dbReference type="AlphaFoldDB" id="A0A976RT35"/>
<evidence type="ECO:0000256" key="3">
    <source>
        <dbReference type="ARBA" id="ARBA00022692"/>
    </source>
</evidence>
<evidence type="ECO:0000313" key="8">
    <source>
        <dbReference type="Proteomes" id="UP000831181"/>
    </source>
</evidence>
<evidence type="ECO:0000256" key="6">
    <source>
        <dbReference type="SAM" id="Phobius"/>
    </source>
</evidence>
<dbReference type="Proteomes" id="UP000831181">
    <property type="component" value="Chromosome"/>
</dbReference>